<dbReference type="GO" id="GO:0004592">
    <property type="term" value="F:pantoate-beta-alanine ligase activity"/>
    <property type="evidence" value="ECO:0007669"/>
    <property type="project" value="UniProtKB-UniRule"/>
</dbReference>
<keyword evidence="4 8" id="KW-0566">Pantothenate biosynthesis</keyword>
<dbReference type="PANTHER" id="PTHR21299:SF1">
    <property type="entry name" value="PANTOATE--BETA-ALANINE LIGASE"/>
    <property type="match status" value="1"/>
</dbReference>
<dbReference type="AlphaFoldDB" id="A8ZRT5"/>
<feature type="binding site" evidence="8">
    <location>
        <begin position="21"/>
        <end position="28"/>
    </location>
    <ligand>
        <name>ATP</name>
        <dbReference type="ChEBI" id="CHEBI:30616"/>
    </ligand>
</feature>
<dbReference type="CDD" id="cd00560">
    <property type="entry name" value="PanC"/>
    <property type="match status" value="1"/>
</dbReference>
<evidence type="ECO:0000256" key="1">
    <source>
        <dbReference type="ARBA" id="ARBA00004990"/>
    </source>
</evidence>
<feature type="binding site" evidence="8">
    <location>
        <position position="52"/>
    </location>
    <ligand>
        <name>beta-alanine</name>
        <dbReference type="ChEBI" id="CHEBI:57966"/>
    </ligand>
</feature>
<dbReference type="KEGG" id="dol:Dole_0042"/>
<accession>A8ZRT5</accession>
<evidence type="ECO:0000256" key="5">
    <source>
        <dbReference type="ARBA" id="ARBA00022741"/>
    </source>
</evidence>
<dbReference type="Proteomes" id="UP000008561">
    <property type="component" value="Chromosome"/>
</dbReference>
<comment type="function">
    <text evidence="8">Catalyzes the condensation of pantoate with beta-alanine in an ATP-dependent reaction via a pantoyl-adenylate intermediate.</text>
</comment>
<comment type="subunit">
    <text evidence="8">Homodimer.</text>
</comment>
<evidence type="ECO:0000313" key="9">
    <source>
        <dbReference type="EMBL" id="ABW65852.1"/>
    </source>
</evidence>
<dbReference type="InterPro" id="IPR042176">
    <property type="entry name" value="Pantoate_ligase_C"/>
</dbReference>
<keyword evidence="8" id="KW-0963">Cytoplasm</keyword>
<evidence type="ECO:0000313" key="10">
    <source>
        <dbReference type="Proteomes" id="UP000008561"/>
    </source>
</evidence>
<name>A8ZRT5_DESOH</name>
<dbReference type="STRING" id="96561.Dole_0042"/>
<comment type="miscellaneous">
    <text evidence="8">The reaction proceeds by a bi uni uni bi ping pong mechanism.</text>
</comment>
<dbReference type="GO" id="GO:0015940">
    <property type="term" value="P:pantothenate biosynthetic process"/>
    <property type="evidence" value="ECO:0007669"/>
    <property type="project" value="UniProtKB-UniRule"/>
</dbReference>
<feature type="binding site" evidence="8">
    <location>
        <begin position="175"/>
        <end position="178"/>
    </location>
    <ligand>
        <name>ATP</name>
        <dbReference type="ChEBI" id="CHEBI:30616"/>
    </ligand>
</feature>
<comment type="pathway">
    <text evidence="1 8">Cofactor biosynthesis; (R)-pantothenate biosynthesis; (R)-pantothenate from (R)-pantoate and beta-alanine: step 1/1.</text>
</comment>
<proteinExistence type="inferred from homology"/>
<organism evidence="9 10">
    <name type="scientific">Desulfosudis oleivorans (strain DSM 6200 / JCM 39069 / Hxd3)</name>
    <name type="common">Desulfococcus oleovorans</name>
    <dbReference type="NCBI Taxonomy" id="96561"/>
    <lineage>
        <taxon>Bacteria</taxon>
        <taxon>Pseudomonadati</taxon>
        <taxon>Thermodesulfobacteriota</taxon>
        <taxon>Desulfobacteria</taxon>
        <taxon>Desulfobacterales</taxon>
        <taxon>Desulfosudaceae</taxon>
        <taxon>Desulfosudis</taxon>
    </lineage>
</organism>
<dbReference type="SUPFAM" id="SSF52374">
    <property type="entry name" value="Nucleotidylyl transferase"/>
    <property type="match status" value="1"/>
</dbReference>
<evidence type="ECO:0000256" key="7">
    <source>
        <dbReference type="ARBA" id="ARBA00048258"/>
    </source>
</evidence>
<dbReference type="GO" id="GO:0005524">
    <property type="term" value="F:ATP binding"/>
    <property type="evidence" value="ECO:0007669"/>
    <property type="project" value="UniProtKB-KW"/>
</dbReference>
<dbReference type="PANTHER" id="PTHR21299">
    <property type="entry name" value="CYTIDYLATE KINASE/PANTOATE-BETA-ALANINE LIGASE"/>
    <property type="match status" value="1"/>
</dbReference>
<protein>
    <recommendedName>
        <fullName evidence="8">Pantothenate synthetase</fullName>
        <shortName evidence="8">PS</shortName>
        <ecNumber evidence="8">6.3.2.1</ecNumber>
    </recommendedName>
    <alternativeName>
        <fullName evidence="8">Pantoate--beta-alanine ligase</fullName>
    </alternativeName>
    <alternativeName>
        <fullName evidence="8">Pantoate-activating enzyme</fullName>
    </alternativeName>
</protein>
<dbReference type="InterPro" id="IPR014729">
    <property type="entry name" value="Rossmann-like_a/b/a_fold"/>
</dbReference>
<evidence type="ECO:0000256" key="6">
    <source>
        <dbReference type="ARBA" id="ARBA00022840"/>
    </source>
</evidence>
<evidence type="ECO:0000256" key="2">
    <source>
        <dbReference type="ARBA" id="ARBA00009256"/>
    </source>
</evidence>
<comment type="similarity">
    <text evidence="2 8">Belongs to the pantothenate synthetase family.</text>
</comment>
<gene>
    <name evidence="8" type="primary">panC</name>
    <name evidence="9" type="ordered locus">Dole_0042</name>
</gene>
<dbReference type="HAMAP" id="MF_00158">
    <property type="entry name" value="PanC"/>
    <property type="match status" value="1"/>
</dbReference>
<dbReference type="InterPro" id="IPR003721">
    <property type="entry name" value="Pantoate_ligase"/>
</dbReference>
<evidence type="ECO:0000256" key="4">
    <source>
        <dbReference type="ARBA" id="ARBA00022655"/>
    </source>
</evidence>
<feature type="binding site" evidence="8">
    <location>
        <position position="144"/>
    </location>
    <ligand>
        <name>(R)-pantoate</name>
        <dbReference type="ChEBI" id="CHEBI:15980"/>
    </ligand>
</feature>
<keyword evidence="3 8" id="KW-0436">Ligase</keyword>
<feature type="binding site" evidence="8">
    <location>
        <begin position="138"/>
        <end position="141"/>
    </location>
    <ligand>
        <name>ATP</name>
        <dbReference type="ChEBI" id="CHEBI:30616"/>
    </ligand>
</feature>
<dbReference type="GO" id="GO:0005829">
    <property type="term" value="C:cytosol"/>
    <property type="evidence" value="ECO:0007669"/>
    <property type="project" value="TreeGrafter"/>
</dbReference>
<dbReference type="HOGENOM" id="CLU_047148_0_0_7"/>
<comment type="catalytic activity">
    <reaction evidence="7 8">
        <text>(R)-pantoate + beta-alanine + ATP = (R)-pantothenate + AMP + diphosphate + H(+)</text>
        <dbReference type="Rhea" id="RHEA:10912"/>
        <dbReference type="ChEBI" id="CHEBI:15378"/>
        <dbReference type="ChEBI" id="CHEBI:15980"/>
        <dbReference type="ChEBI" id="CHEBI:29032"/>
        <dbReference type="ChEBI" id="CHEBI:30616"/>
        <dbReference type="ChEBI" id="CHEBI:33019"/>
        <dbReference type="ChEBI" id="CHEBI:57966"/>
        <dbReference type="ChEBI" id="CHEBI:456215"/>
        <dbReference type="EC" id="6.3.2.1"/>
    </reaction>
</comment>
<dbReference type="EC" id="6.3.2.1" evidence="8"/>
<keyword evidence="5 8" id="KW-0547">Nucleotide-binding</keyword>
<dbReference type="InterPro" id="IPR004821">
    <property type="entry name" value="Cyt_trans-like"/>
</dbReference>
<evidence type="ECO:0000256" key="8">
    <source>
        <dbReference type="HAMAP-Rule" id="MF_00158"/>
    </source>
</evidence>
<dbReference type="Gene3D" id="3.40.50.620">
    <property type="entry name" value="HUPs"/>
    <property type="match status" value="1"/>
</dbReference>
<dbReference type="NCBIfam" id="TIGR00018">
    <property type="entry name" value="panC"/>
    <property type="match status" value="1"/>
</dbReference>
<dbReference type="FunFam" id="3.30.1300.10:FF:000001">
    <property type="entry name" value="Pantothenate synthetase"/>
    <property type="match status" value="1"/>
</dbReference>
<dbReference type="UniPathway" id="UPA00028">
    <property type="reaction ID" value="UER00005"/>
</dbReference>
<dbReference type="Gene3D" id="3.30.1300.10">
    <property type="entry name" value="Pantoate-beta-alanine ligase, C-terminal domain"/>
    <property type="match status" value="1"/>
</dbReference>
<dbReference type="NCBIfam" id="TIGR00125">
    <property type="entry name" value="cyt_tran_rel"/>
    <property type="match status" value="1"/>
</dbReference>
<keyword evidence="6 8" id="KW-0067">ATP-binding</keyword>
<keyword evidence="10" id="KW-1185">Reference proteome</keyword>
<reference evidence="9 10" key="1">
    <citation type="submission" date="2007-10" db="EMBL/GenBank/DDBJ databases">
        <title>Complete sequence of Desulfococcus oleovorans Hxd3.</title>
        <authorList>
            <consortium name="US DOE Joint Genome Institute"/>
            <person name="Copeland A."/>
            <person name="Lucas S."/>
            <person name="Lapidus A."/>
            <person name="Barry K."/>
            <person name="Glavina del Rio T."/>
            <person name="Dalin E."/>
            <person name="Tice H."/>
            <person name="Pitluck S."/>
            <person name="Kiss H."/>
            <person name="Brettin T."/>
            <person name="Bruce D."/>
            <person name="Detter J.C."/>
            <person name="Han C."/>
            <person name="Schmutz J."/>
            <person name="Larimer F."/>
            <person name="Land M."/>
            <person name="Hauser L."/>
            <person name="Kyrpides N."/>
            <person name="Kim E."/>
            <person name="Wawrik B."/>
            <person name="Richardson P."/>
        </authorList>
    </citation>
    <scope>NUCLEOTIDE SEQUENCE [LARGE SCALE GENOMIC DNA]</scope>
    <source>
        <strain evidence="10">DSM 6200 / JCM 39069 / Hxd3</strain>
    </source>
</reference>
<dbReference type="EMBL" id="CP000859">
    <property type="protein sequence ID" value="ABW65852.1"/>
    <property type="molecule type" value="Genomic_DNA"/>
</dbReference>
<feature type="binding site" evidence="8">
    <location>
        <position position="52"/>
    </location>
    <ligand>
        <name>(R)-pantoate</name>
        <dbReference type="ChEBI" id="CHEBI:15980"/>
    </ligand>
</feature>
<feature type="active site" description="Proton donor" evidence="8">
    <location>
        <position position="28"/>
    </location>
</feature>
<sequence length="273" mass="29923">MQAHSDRMRRQGKTIAFVPTMGFLHEGHLSLLETGKAHGDHLVLSIFVNPTQFAAGEDFASYPKSFEKDAQAAENQGVDVLFAPEATGLYEPGYETYVSLESLPNHLCGIFRPAHFRGVATVVAKLFNIVKPHVAIFGEKDFQQLAVIRRMARDMNFDIKIMGAPIVREPDGLAMSSRNTYLKPEQRPAALSLYKSLVLARQMVAAGETGAAAIIEAARNLIAGFSDTAIDYVAICDPDTLDDMDSLDRPALMALAVRVGTCRLIDNMMLVRP</sequence>
<evidence type="ECO:0000256" key="3">
    <source>
        <dbReference type="ARBA" id="ARBA00022598"/>
    </source>
</evidence>
<dbReference type="eggNOG" id="COG0414">
    <property type="taxonomic scope" value="Bacteria"/>
</dbReference>
<comment type="subcellular location">
    <subcellularLocation>
        <location evidence="8">Cytoplasm</location>
    </subcellularLocation>
</comment>
<feature type="binding site" evidence="8">
    <location>
        <position position="167"/>
    </location>
    <ligand>
        <name>ATP</name>
        <dbReference type="ChEBI" id="CHEBI:30616"/>
    </ligand>
</feature>
<dbReference type="Pfam" id="PF02569">
    <property type="entry name" value="Pantoate_ligase"/>
    <property type="match status" value="1"/>
</dbReference>